<comment type="caution">
    <text evidence="7">The sequence shown here is derived from an EMBL/GenBank/DDBJ whole genome shotgun (WGS) entry which is preliminary data.</text>
</comment>
<keyword evidence="6" id="KW-1133">Transmembrane helix</keyword>
<evidence type="ECO:0000256" key="5">
    <source>
        <dbReference type="ARBA" id="ARBA00023242"/>
    </source>
</evidence>
<dbReference type="GO" id="GO:0005634">
    <property type="term" value="C:nucleus"/>
    <property type="evidence" value="ECO:0007669"/>
    <property type="project" value="UniProtKB-SubCell"/>
</dbReference>
<dbReference type="AlphaFoldDB" id="A0AAD5U3A3"/>
<protein>
    <submittedName>
        <fullName evidence="7">Armadillo repeat-containing protein 8</fullName>
    </submittedName>
</protein>
<keyword evidence="5" id="KW-0539">Nucleus</keyword>
<dbReference type="EMBL" id="JADGJW010000306">
    <property type="protein sequence ID" value="KAJ3220326.1"/>
    <property type="molecule type" value="Genomic_DNA"/>
</dbReference>
<dbReference type="InterPro" id="IPR038739">
    <property type="entry name" value="ARMC8/Vid28"/>
</dbReference>
<evidence type="ECO:0000256" key="6">
    <source>
        <dbReference type="SAM" id="Phobius"/>
    </source>
</evidence>
<dbReference type="GO" id="GO:0043161">
    <property type="term" value="P:proteasome-mediated ubiquitin-dependent protein catabolic process"/>
    <property type="evidence" value="ECO:0007669"/>
    <property type="project" value="TreeGrafter"/>
</dbReference>
<evidence type="ECO:0000256" key="4">
    <source>
        <dbReference type="ARBA" id="ARBA00022737"/>
    </source>
</evidence>
<dbReference type="Proteomes" id="UP001211065">
    <property type="component" value="Unassembled WGS sequence"/>
</dbReference>
<feature type="transmembrane region" description="Helical" evidence="6">
    <location>
        <begin position="88"/>
        <end position="106"/>
    </location>
</feature>
<keyword evidence="6" id="KW-0812">Transmembrane</keyword>
<keyword evidence="3" id="KW-0963">Cytoplasm</keyword>
<dbReference type="GO" id="GO:0005737">
    <property type="term" value="C:cytoplasm"/>
    <property type="evidence" value="ECO:0007669"/>
    <property type="project" value="UniProtKB-SubCell"/>
</dbReference>
<dbReference type="InterPro" id="IPR016024">
    <property type="entry name" value="ARM-type_fold"/>
</dbReference>
<dbReference type="InterPro" id="IPR000225">
    <property type="entry name" value="Armadillo"/>
</dbReference>
<dbReference type="PANTHER" id="PTHR15651">
    <property type="entry name" value="ARMADILLO REPEAT-CONTAINING PROTEIN 8"/>
    <property type="match status" value="1"/>
</dbReference>
<name>A0AAD5U3A3_9FUNG</name>
<proteinExistence type="predicted"/>
<evidence type="ECO:0000256" key="1">
    <source>
        <dbReference type="ARBA" id="ARBA00004123"/>
    </source>
</evidence>
<keyword evidence="8" id="KW-1185">Reference proteome</keyword>
<accession>A0AAD5U3A3</accession>
<dbReference type="GO" id="GO:0034657">
    <property type="term" value="C:GID complex"/>
    <property type="evidence" value="ECO:0007669"/>
    <property type="project" value="TreeGrafter"/>
</dbReference>
<reference evidence="7" key="1">
    <citation type="submission" date="2020-05" db="EMBL/GenBank/DDBJ databases">
        <title>Phylogenomic resolution of chytrid fungi.</title>
        <authorList>
            <person name="Stajich J.E."/>
            <person name="Amses K."/>
            <person name="Simmons R."/>
            <person name="Seto K."/>
            <person name="Myers J."/>
            <person name="Bonds A."/>
            <person name="Quandt C.A."/>
            <person name="Barry K."/>
            <person name="Liu P."/>
            <person name="Grigoriev I."/>
            <person name="Longcore J.E."/>
            <person name="James T.Y."/>
        </authorList>
    </citation>
    <scope>NUCLEOTIDE SEQUENCE</scope>
    <source>
        <strain evidence="7">JEL0476</strain>
    </source>
</reference>
<dbReference type="SMART" id="SM00185">
    <property type="entry name" value="ARM"/>
    <property type="match status" value="6"/>
</dbReference>
<dbReference type="PANTHER" id="PTHR15651:SF7">
    <property type="entry name" value="ARMADILLO REPEAT-CONTAINING PROTEIN 8"/>
    <property type="match status" value="1"/>
</dbReference>
<dbReference type="Gene3D" id="1.25.10.10">
    <property type="entry name" value="Leucine-rich Repeat Variant"/>
    <property type="match status" value="2"/>
</dbReference>
<evidence type="ECO:0000256" key="2">
    <source>
        <dbReference type="ARBA" id="ARBA00004496"/>
    </source>
</evidence>
<keyword evidence="4" id="KW-0677">Repeat</keyword>
<keyword evidence="6" id="KW-0472">Membrane</keyword>
<evidence type="ECO:0000313" key="8">
    <source>
        <dbReference type="Proteomes" id="UP001211065"/>
    </source>
</evidence>
<sequence length="943" mass="108074">MNILYQFHKKRLLFNSNLNKNICRHGHLFKFNLSNKLRYSSTSKKFTKEKKLEAKSIKESLPPKFDDGINNESDDLVLIQKKFGKKPVIFVYFNLYIITFFALYAFNNFSGVFDPRNIEFKVKDLTGYFSNSASDELINEGGKLENKDSEVVKWVQEKLHIEESNLNTLSTVFVAVVFTELFSPSLSYLTMLITPVKATIMTQEEHMVIYDQSQSKHELAVKSLSSLDEEERKRAIRFIKNSVIGNKTKKHLYLNLSITPSLVKYLSENVYDVDLKIQACIIIGSFALDKRNIHSLFQSYLIQPLFLLLSKIEGLRYCSTPSDESIRLAESSGRALKSLFQQPKKVLKLKKSNVNLKFFFNKEDLNYNLKIIFGFVSKEKFNNLIEFVAVNYNLIEIGCSIFARLIAIEGSINGPLNDFLIENELLFLFFQNFLSFLENNNYPKVQEACLDALGSLFLKDRRFVYALLDCKDADYLEVILVLLKHKRSTMRLLAANLITILVKLAPEKFTEKKEISIAVVLTLIKLFKDQNILHSISPNVTVQEKSLEVFSELIIHREDLQEAAMEADAILKLNELLSTSIQLVDECMGTRYTNKIIENSLNAIASVCSLSESCRKQVIDLKLLEKIVISMQNPKKNIRAASCQCTRSLSRSVKNLRTSLVENDISSNLFHLLDDKNLKVLLTCSATICNIVLDFSPMKQKFLEVGGVKKICEILKNEQMNYNFNLKLNLIWCLKNLICHAESSLKFKVVEELGFRVLERLLYDEEVEIREQALSFLRNLVCGKADDIENTFSGFGEQSLIAAMEVKLFETKVKNLQQVLFTLVNIATGTEKHKLSLVNSDSIIPQSHENSKVKLGAIWIITNLTWKEEDNGSNVSSAEDTRRLIFKLLKQKNLNIKEKLQVLLNDSNFDVRDRVKTCLLNFTEAEERIEADVVMTDIEYLNP</sequence>
<evidence type="ECO:0000256" key="3">
    <source>
        <dbReference type="ARBA" id="ARBA00022490"/>
    </source>
</evidence>
<gene>
    <name evidence="7" type="primary">ARMC8</name>
    <name evidence="7" type="ORF">HK099_004380</name>
</gene>
<comment type="subcellular location">
    <subcellularLocation>
        <location evidence="2">Cytoplasm</location>
    </subcellularLocation>
    <subcellularLocation>
        <location evidence="1">Nucleus</location>
    </subcellularLocation>
</comment>
<dbReference type="SUPFAM" id="SSF48371">
    <property type="entry name" value="ARM repeat"/>
    <property type="match status" value="2"/>
</dbReference>
<organism evidence="7 8">
    <name type="scientific">Clydaea vesicula</name>
    <dbReference type="NCBI Taxonomy" id="447962"/>
    <lineage>
        <taxon>Eukaryota</taxon>
        <taxon>Fungi</taxon>
        <taxon>Fungi incertae sedis</taxon>
        <taxon>Chytridiomycota</taxon>
        <taxon>Chytridiomycota incertae sedis</taxon>
        <taxon>Chytridiomycetes</taxon>
        <taxon>Lobulomycetales</taxon>
        <taxon>Lobulomycetaceae</taxon>
        <taxon>Clydaea</taxon>
    </lineage>
</organism>
<dbReference type="InterPro" id="IPR011989">
    <property type="entry name" value="ARM-like"/>
</dbReference>
<evidence type="ECO:0000313" key="7">
    <source>
        <dbReference type="EMBL" id="KAJ3220326.1"/>
    </source>
</evidence>